<feature type="binding site" description="axial binding residue" evidence="6">
    <location>
        <position position="148"/>
    </location>
    <ligand>
        <name>heme c</name>
        <dbReference type="ChEBI" id="CHEBI:61717"/>
    </ligand>
    <ligandPart>
        <name>Fe</name>
        <dbReference type="ChEBI" id="CHEBI:18248"/>
    </ligandPart>
</feature>
<dbReference type="GO" id="GO:0042597">
    <property type="term" value="C:periplasmic space"/>
    <property type="evidence" value="ECO:0007669"/>
    <property type="project" value="InterPro"/>
</dbReference>
<evidence type="ECO:0000313" key="9">
    <source>
        <dbReference type="EMBL" id="VDS10377.1"/>
    </source>
</evidence>
<name>A0A447IS97_9RHOB</name>
<dbReference type="PROSITE" id="PS51009">
    <property type="entry name" value="CYTCII"/>
    <property type="match status" value="1"/>
</dbReference>
<evidence type="ECO:0000313" key="10">
    <source>
        <dbReference type="Proteomes" id="UP000270743"/>
    </source>
</evidence>
<gene>
    <name evidence="9" type="primary">cycF</name>
    <name evidence="9" type="ORF">PARHAE_03591</name>
</gene>
<feature type="binding site" description="covalent" evidence="7">
    <location>
        <position position="147"/>
    </location>
    <ligand>
        <name>heme c</name>
        <dbReference type="ChEBI" id="CHEBI:61717"/>
    </ligand>
</feature>
<dbReference type="GO" id="GO:0022900">
    <property type="term" value="P:electron transport chain"/>
    <property type="evidence" value="ECO:0007669"/>
    <property type="project" value="InterPro"/>
</dbReference>
<feature type="binding site" description="covalent" evidence="7">
    <location>
        <position position="144"/>
    </location>
    <ligand>
        <name>heme c</name>
        <dbReference type="ChEBI" id="CHEBI:61717"/>
    </ligand>
</feature>
<keyword evidence="4" id="KW-0249">Electron transport</keyword>
<evidence type="ECO:0000256" key="5">
    <source>
        <dbReference type="ARBA" id="ARBA00023004"/>
    </source>
</evidence>
<dbReference type="OrthoDB" id="7596534at2"/>
<evidence type="ECO:0000256" key="3">
    <source>
        <dbReference type="ARBA" id="ARBA00022723"/>
    </source>
</evidence>
<dbReference type="GO" id="GO:0005506">
    <property type="term" value="F:iron ion binding"/>
    <property type="evidence" value="ECO:0007669"/>
    <property type="project" value="InterPro"/>
</dbReference>
<dbReference type="AlphaFoldDB" id="A0A447IS97"/>
<keyword evidence="5 6" id="KW-0408">Iron</keyword>
<accession>A0A447IS97</accession>
<dbReference type="InterPro" id="IPR002321">
    <property type="entry name" value="Cyt_c_II"/>
</dbReference>
<organism evidence="9 10">
    <name type="scientific">Paracoccus haematequi</name>
    <dbReference type="NCBI Taxonomy" id="2491866"/>
    <lineage>
        <taxon>Bacteria</taxon>
        <taxon>Pseudomonadati</taxon>
        <taxon>Pseudomonadota</taxon>
        <taxon>Alphaproteobacteria</taxon>
        <taxon>Rhodobacterales</taxon>
        <taxon>Paracoccaceae</taxon>
        <taxon>Paracoccus</taxon>
    </lineage>
</organism>
<sequence length="155" mass="15882">MPPVKAIAVAVALSLPTLAVAQSAEEAAESAIEARHGFMTMLGINMGQLAGMAKGEIAYDEALASRAAANIVALTQYDAPTLFIEGTSSADTDASEALPAIWENPDDFRAKFAAMSEAAAGSPDAVKGGQGNLGPVLQKLGGTCKACHDDYRKAD</sequence>
<dbReference type="SUPFAM" id="SSF47175">
    <property type="entry name" value="Cytochromes"/>
    <property type="match status" value="1"/>
</dbReference>
<dbReference type="GO" id="GO:0020037">
    <property type="term" value="F:heme binding"/>
    <property type="evidence" value="ECO:0007669"/>
    <property type="project" value="InterPro"/>
</dbReference>
<evidence type="ECO:0000256" key="2">
    <source>
        <dbReference type="ARBA" id="ARBA00022617"/>
    </source>
</evidence>
<keyword evidence="10" id="KW-1185">Reference proteome</keyword>
<protein>
    <submittedName>
        <fullName evidence="9">Cytochrome c-554</fullName>
    </submittedName>
</protein>
<dbReference type="GO" id="GO:0009055">
    <property type="term" value="F:electron transfer activity"/>
    <property type="evidence" value="ECO:0007669"/>
    <property type="project" value="InterPro"/>
</dbReference>
<evidence type="ECO:0000256" key="8">
    <source>
        <dbReference type="SAM" id="SignalP"/>
    </source>
</evidence>
<proteinExistence type="predicted"/>
<dbReference type="Gene3D" id="1.20.120.10">
    <property type="entry name" value="Cytochrome c/b562"/>
    <property type="match status" value="1"/>
</dbReference>
<evidence type="ECO:0000256" key="7">
    <source>
        <dbReference type="PIRSR" id="PIRSR000027-2"/>
    </source>
</evidence>
<keyword evidence="3 6" id="KW-0479">Metal-binding</keyword>
<dbReference type="Proteomes" id="UP000270743">
    <property type="component" value="Unassembled WGS sequence"/>
</dbReference>
<dbReference type="Pfam" id="PF01322">
    <property type="entry name" value="Cytochrom_C_2"/>
    <property type="match status" value="1"/>
</dbReference>
<evidence type="ECO:0000256" key="1">
    <source>
        <dbReference type="ARBA" id="ARBA00022448"/>
    </source>
</evidence>
<comment type="PTM">
    <text evidence="7">Binds 1 heme group per subunit.</text>
</comment>
<dbReference type="EMBL" id="UZWE01000062">
    <property type="protein sequence ID" value="VDS10377.1"/>
    <property type="molecule type" value="Genomic_DNA"/>
</dbReference>
<keyword evidence="1" id="KW-0813">Transport</keyword>
<keyword evidence="8" id="KW-0732">Signal</keyword>
<dbReference type="PIRSF" id="PIRSF000027">
    <property type="entry name" value="Cytc_c_prime"/>
    <property type="match status" value="1"/>
</dbReference>
<evidence type="ECO:0000256" key="4">
    <source>
        <dbReference type="ARBA" id="ARBA00022982"/>
    </source>
</evidence>
<feature type="signal peptide" evidence="8">
    <location>
        <begin position="1"/>
        <end position="21"/>
    </location>
</feature>
<dbReference type="InterPro" id="IPR010980">
    <property type="entry name" value="Cyt_c/b562"/>
</dbReference>
<keyword evidence="2 7" id="KW-0349">Heme</keyword>
<reference evidence="9 10" key="1">
    <citation type="submission" date="2018-12" db="EMBL/GenBank/DDBJ databases">
        <authorList>
            <person name="Criscuolo A."/>
        </authorList>
    </citation>
    <scope>NUCLEOTIDE SEQUENCE [LARGE SCALE GENOMIC DNA]</scope>
    <source>
        <strain evidence="9">ACIP1116241</strain>
    </source>
</reference>
<feature type="chain" id="PRO_5019066785" evidence="8">
    <location>
        <begin position="22"/>
        <end position="155"/>
    </location>
</feature>
<evidence type="ECO:0000256" key="6">
    <source>
        <dbReference type="PIRSR" id="PIRSR000027-1"/>
    </source>
</evidence>
<dbReference type="RefSeq" id="WP_126155970.1">
    <property type="nucleotide sequence ID" value="NZ_UZWE01000062.1"/>
</dbReference>
<dbReference type="InterPro" id="IPR012127">
    <property type="entry name" value="Cyt_c_prime"/>
</dbReference>